<evidence type="ECO:0000313" key="1">
    <source>
        <dbReference type="EMBL" id="WXL23879.1"/>
    </source>
</evidence>
<organism evidence="1 2">
    <name type="scientific">Ectopseudomonas mendocina</name>
    <name type="common">Pseudomonas mendocina</name>
    <dbReference type="NCBI Taxonomy" id="300"/>
    <lineage>
        <taxon>Bacteria</taxon>
        <taxon>Pseudomonadati</taxon>
        <taxon>Pseudomonadota</taxon>
        <taxon>Gammaproteobacteria</taxon>
        <taxon>Pseudomonadales</taxon>
        <taxon>Pseudomonadaceae</taxon>
        <taxon>Ectopseudomonas</taxon>
    </lineage>
</organism>
<gene>
    <name evidence="1" type="ORF">WG219_10965</name>
</gene>
<proteinExistence type="predicted"/>
<name>A0ABZ2RA27_ECTME</name>
<dbReference type="Proteomes" id="UP001476583">
    <property type="component" value="Chromosome"/>
</dbReference>
<reference evidence="1 2" key="1">
    <citation type="submission" date="2024-03" db="EMBL/GenBank/DDBJ databases">
        <title>Complete genome of BD2.</title>
        <authorList>
            <person name="Cao G."/>
        </authorList>
    </citation>
    <scope>NUCLEOTIDE SEQUENCE [LARGE SCALE GENOMIC DNA]</scope>
    <source>
        <strain evidence="1 2">BD2</strain>
    </source>
</reference>
<dbReference type="EMBL" id="CP148074">
    <property type="protein sequence ID" value="WXL23879.1"/>
    <property type="molecule type" value="Genomic_DNA"/>
</dbReference>
<protein>
    <submittedName>
        <fullName evidence="1">Uncharacterized protein</fullName>
    </submittedName>
</protein>
<keyword evidence="2" id="KW-1185">Reference proteome</keyword>
<evidence type="ECO:0000313" key="2">
    <source>
        <dbReference type="Proteomes" id="UP001476583"/>
    </source>
</evidence>
<accession>A0ABZ2RA27</accession>
<sequence>MARKGQQRIHHFSHVSQKMPCEVMPESFLHRYAKQVVQESLGLQLPPQPGHQPDSDDQSSWWDFESVAQEVWLGTFRPDLVAELPDGPLLIEFACTSYVDDEKQARIEQLGIRAVELDLSGMLVTPTAEGLLELKRAILHDSTLKQWLYPLPEVMGACEPRPQPVESPMEPEPSIQLPERLRYTIQGLWVDLRVLEFGSVVVNSVAYSPFIAELLKRLARQYSGRYVPKFRNWMFPSWAGELIRHELETMADRELLPHTRAPSALTTSSAPVTQIDVGGYLDARVIHQQYLAGLAPQCLPQGEFGARHFGTGLDCDGLECFFQASGVEILGVEVIRVQGQMDFAYRLRR</sequence>